<dbReference type="Gene3D" id="6.10.160.10">
    <property type="match status" value="1"/>
</dbReference>
<evidence type="ECO:0000256" key="4">
    <source>
        <dbReference type="ARBA" id="ARBA00035172"/>
    </source>
</evidence>
<accession>A0A0G0QSR3</accession>
<keyword evidence="5 6" id="KW-0699">rRNA-binding</keyword>
<dbReference type="PRINTS" id="PR00062">
    <property type="entry name" value="RIBOSOMALL20"/>
</dbReference>
<dbReference type="EMBL" id="LBYA01000010">
    <property type="protein sequence ID" value="KKR43479.1"/>
    <property type="molecule type" value="Genomic_DNA"/>
</dbReference>
<dbReference type="Proteomes" id="UP000034215">
    <property type="component" value="Unassembled WGS sequence"/>
</dbReference>
<evidence type="ECO:0000256" key="1">
    <source>
        <dbReference type="ARBA" id="ARBA00007698"/>
    </source>
</evidence>
<name>A0A0G0QSR3_9BACT</name>
<dbReference type="GO" id="GO:0000027">
    <property type="term" value="P:ribosomal large subunit assembly"/>
    <property type="evidence" value="ECO:0007669"/>
    <property type="project" value="UniProtKB-UniRule"/>
</dbReference>
<reference evidence="7 8" key="1">
    <citation type="journal article" date="2015" name="Nature">
        <title>rRNA introns, odd ribosomes, and small enigmatic genomes across a large radiation of phyla.</title>
        <authorList>
            <person name="Brown C.T."/>
            <person name="Hug L.A."/>
            <person name="Thomas B.C."/>
            <person name="Sharon I."/>
            <person name="Castelle C.J."/>
            <person name="Singh A."/>
            <person name="Wilkins M.J."/>
            <person name="Williams K.H."/>
            <person name="Banfield J.F."/>
        </authorList>
    </citation>
    <scope>NUCLEOTIDE SEQUENCE [LARGE SCALE GENOMIC DNA]</scope>
</reference>
<gene>
    <name evidence="5" type="primary">rplT</name>
    <name evidence="7" type="ORF">UT76_C0010G0008</name>
</gene>
<proteinExistence type="inferred from homology"/>
<evidence type="ECO:0000256" key="6">
    <source>
        <dbReference type="RuleBase" id="RU000560"/>
    </source>
</evidence>
<comment type="caution">
    <text evidence="7">The sequence shown here is derived from an EMBL/GenBank/DDBJ whole genome shotgun (WGS) entry which is preliminary data.</text>
</comment>
<comment type="similarity">
    <text evidence="1 5 6">Belongs to the bacterial ribosomal protein bL20 family.</text>
</comment>
<evidence type="ECO:0000256" key="5">
    <source>
        <dbReference type="HAMAP-Rule" id="MF_00382"/>
    </source>
</evidence>
<comment type="function">
    <text evidence="5 6">Binds directly to 23S ribosomal RNA and is necessary for the in vitro assembly process of the 50S ribosomal subunit. It is not involved in the protein synthesizing functions of that subunit.</text>
</comment>
<dbReference type="Gene3D" id="1.10.1900.20">
    <property type="entry name" value="Ribosomal protein L20"/>
    <property type="match status" value="1"/>
</dbReference>
<evidence type="ECO:0000313" key="7">
    <source>
        <dbReference type="EMBL" id="KKR43479.1"/>
    </source>
</evidence>
<dbReference type="HAMAP" id="MF_00382">
    <property type="entry name" value="Ribosomal_bL20"/>
    <property type="match status" value="1"/>
</dbReference>
<dbReference type="PANTHER" id="PTHR10986">
    <property type="entry name" value="39S RIBOSOMAL PROTEIN L20"/>
    <property type="match status" value="1"/>
</dbReference>
<sequence length="116" mass="13446">MARVKGGPRAHAKHKKVLKLAKGYRGTRNRLFRRAQEGVIRAGEHAFEGRKQRKRDMRRLWITRLSAALIQYDMKYSRFIAGLKKADILLNRKTLSEMAINEPKDFEKVVNAVKKG</sequence>
<organism evidence="7 8">
    <name type="scientific">Candidatus Woesebacteria bacterium GW2011_GWB1_40_12</name>
    <dbReference type="NCBI Taxonomy" id="1618576"/>
    <lineage>
        <taxon>Bacteria</taxon>
        <taxon>Candidatus Woeseibacteriota</taxon>
    </lineage>
</organism>
<dbReference type="GO" id="GO:0019843">
    <property type="term" value="F:rRNA binding"/>
    <property type="evidence" value="ECO:0007669"/>
    <property type="project" value="UniProtKB-UniRule"/>
</dbReference>
<evidence type="ECO:0000256" key="3">
    <source>
        <dbReference type="ARBA" id="ARBA00023274"/>
    </source>
</evidence>
<dbReference type="FunFam" id="1.10.1900.20:FF:000001">
    <property type="entry name" value="50S ribosomal protein L20"/>
    <property type="match status" value="1"/>
</dbReference>
<keyword evidence="5 6" id="KW-0694">RNA-binding</keyword>
<dbReference type="GO" id="GO:1990904">
    <property type="term" value="C:ribonucleoprotein complex"/>
    <property type="evidence" value="ECO:0007669"/>
    <property type="project" value="UniProtKB-KW"/>
</dbReference>
<dbReference type="NCBIfam" id="TIGR01032">
    <property type="entry name" value="rplT_bact"/>
    <property type="match status" value="1"/>
</dbReference>
<dbReference type="CDD" id="cd07026">
    <property type="entry name" value="Ribosomal_L20"/>
    <property type="match status" value="1"/>
</dbReference>
<evidence type="ECO:0000313" key="8">
    <source>
        <dbReference type="Proteomes" id="UP000034215"/>
    </source>
</evidence>
<evidence type="ECO:0000256" key="2">
    <source>
        <dbReference type="ARBA" id="ARBA00022980"/>
    </source>
</evidence>
<dbReference type="InterPro" id="IPR005813">
    <property type="entry name" value="Ribosomal_bL20"/>
</dbReference>
<dbReference type="AlphaFoldDB" id="A0A0G0QSR3"/>
<keyword evidence="3 5" id="KW-0687">Ribonucleoprotein</keyword>
<dbReference type="PATRIC" id="fig|1618576.3.peg.237"/>
<protein>
    <recommendedName>
        <fullName evidence="4 5">Large ribosomal subunit protein bL20</fullName>
    </recommendedName>
</protein>
<dbReference type="SUPFAM" id="SSF74731">
    <property type="entry name" value="Ribosomal protein L20"/>
    <property type="match status" value="1"/>
</dbReference>
<dbReference type="Pfam" id="PF00453">
    <property type="entry name" value="Ribosomal_L20"/>
    <property type="match status" value="1"/>
</dbReference>
<dbReference type="GO" id="GO:0003735">
    <property type="term" value="F:structural constituent of ribosome"/>
    <property type="evidence" value="ECO:0007669"/>
    <property type="project" value="InterPro"/>
</dbReference>
<dbReference type="InterPro" id="IPR035566">
    <property type="entry name" value="Ribosomal_protein_bL20_C"/>
</dbReference>
<dbReference type="GO" id="GO:0005840">
    <property type="term" value="C:ribosome"/>
    <property type="evidence" value="ECO:0007669"/>
    <property type="project" value="UniProtKB-KW"/>
</dbReference>
<dbReference type="GO" id="GO:0006412">
    <property type="term" value="P:translation"/>
    <property type="evidence" value="ECO:0007669"/>
    <property type="project" value="InterPro"/>
</dbReference>
<keyword evidence="2 5" id="KW-0689">Ribosomal protein</keyword>